<reference evidence="2" key="1">
    <citation type="submission" date="2022-10" db="EMBL/GenBank/DDBJ databases">
        <title>The complete genomes of actinobacterial strains from the NBC collection.</title>
        <authorList>
            <person name="Joergensen T.S."/>
            <person name="Alvarez Arevalo M."/>
            <person name="Sterndorff E.B."/>
            <person name="Faurdal D."/>
            <person name="Vuksanovic O."/>
            <person name="Mourched A.-S."/>
            <person name="Charusanti P."/>
            <person name="Shaw S."/>
            <person name="Blin K."/>
            <person name="Weber T."/>
        </authorList>
    </citation>
    <scope>NUCLEOTIDE SEQUENCE</scope>
    <source>
        <strain evidence="2">NBC_01401</strain>
    </source>
</reference>
<feature type="region of interest" description="Disordered" evidence="1">
    <location>
        <begin position="464"/>
        <end position="485"/>
    </location>
</feature>
<proteinExistence type="predicted"/>
<evidence type="ECO:0000313" key="2">
    <source>
        <dbReference type="EMBL" id="WTY96150.1"/>
    </source>
</evidence>
<organism evidence="2">
    <name type="scientific">Streptomyces sp. NBC_01401</name>
    <dbReference type="NCBI Taxonomy" id="2903854"/>
    <lineage>
        <taxon>Bacteria</taxon>
        <taxon>Bacillati</taxon>
        <taxon>Actinomycetota</taxon>
        <taxon>Actinomycetes</taxon>
        <taxon>Kitasatosporales</taxon>
        <taxon>Streptomycetaceae</taxon>
        <taxon>Streptomyces</taxon>
    </lineage>
</organism>
<feature type="compositionally biased region" description="Gly residues" evidence="1">
    <location>
        <begin position="127"/>
        <end position="146"/>
    </location>
</feature>
<feature type="compositionally biased region" description="Polar residues" evidence="1">
    <location>
        <begin position="467"/>
        <end position="485"/>
    </location>
</feature>
<gene>
    <name evidence="2" type="ORF">OG626_15115</name>
</gene>
<feature type="compositionally biased region" description="Pro residues" evidence="1">
    <location>
        <begin position="66"/>
        <end position="76"/>
    </location>
</feature>
<sequence length="511" mass="52367">MTQSGQGEEPQLPAVRHAHEGVVLPPEGGVPWRVGGPESGQPDQAVPAGGQPWGNAWGPQGAHQDGPPPGQLPPEQPQQGGYQQQGQYQPPQQYAPQQGAYQQDPYQQQPQQQPYAQPLPPEAAPSGPGGGQHAGQHAGLGMGPGGDADATQYIAPVPGGQGPPGGLPPAHQADSTQYLGQPVAPAQSSDADATQYIPPVPGAAPYGIRPGAPGDRQPPAEFDSLFRSEEPAGATQQMPRFDEARQQPPNQPQQPYQGPPAAQQPQQPPQGAQPYQSGLEGFQGGHGGYGGEDPGQGGDAPRKRPAHIPLIAAVVVGCAVIGLGAGALMSGGDDKASDDKQPVAAQSSPADGAGQPAEDPAKPQAEELDKLLADSNNSRSAVIGAVEKIKGCKALDQAASDLKGAAEQRRGLVTQLEALSVDKLPANAELKASLTKAWQASAEADDHYATWAGQAKHNKKVCKGGKASSTDATAKANASSGQATAAKQKASGLWNAIAKKYALTERAPTDL</sequence>
<feature type="compositionally biased region" description="Gly residues" evidence="1">
    <location>
        <begin position="281"/>
        <end position="298"/>
    </location>
</feature>
<dbReference type="AlphaFoldDB" id="A0AAU3GV74"/>
<feature type="compositionally biased region" description="Low complexity" evidence="1">
    <location>
        <begin position="77"/>
        <end position="116"/>
    </location>
</feature>
<feature type="compositionally biased region" description="Basic and acidic residues" evidence="1">
    <location>
        <begin position="332"/>
        <end position="341"/>
    </location>
</feature>
<feature type="compositionally biased region" description="Low complexity" evidence="1">
    <location>
        <begin position="253"/>
        <end position="280"/>
    </location>
</feature>
<evidence type="ECO:0000256" key="1">
    <source>
        <dbReference type="SAM" id="MobiDB-lite"/>
    </source>
</evidence>
<feature type="region of interest" description="Disordered" evidence="1">
    <location>
        <begin position="327"/>
        <end position="368"/>
    </location>
</feature>
<feature type="region of interest" description="Disordered" evidence="1">
    <location>
        <begin position="1"/>
        <end position="304"/>
    </location>
</feature>
<protein>
    <submittedName>
        <fullName evidence="2">Uncharacterized protein</fullName>
    </submittedName>
</protein>
<name>A0AAU3GV74_9ACTN</name>
<accession>A0AAU3GV74</accession>
<dbReference type="EMBL" id="CP109535">
    <property type="protein sequence ID" value="WTY96150.1"/>
    <property type="molecule type" value="Genomic_DNA"/>
</dbReference>
<feature type="compositionally biased region" description="Basic and acidic residues" evidence="1">
    <location>
        <begin position="359"/>
        <end position="368"/>
    </location>
</feature>